<proteinExistence type="predicted"/>
<sequence>MSLQALGAVLFLVLTVLVAVKLDSPDRMSWPIAFIPCWIFDGVACILCVRMRRRRRNHSIPAKQLALRAGFLALMIAFQVLLVLRLEGLLTVRWIAVLAPLLAFELLFAGTSVLYIHHNRPY</sequence>
<evidence type="ECO:0000256" key="1">
    <source>
        <dbReference type="SAM" id="Phobius"/>
    </source>
</evidence>
<name>A0A0D2U337_CAPO3</name>
<feature type="signal peptide" evidence="2">
    <location>
        <begin position="1"/>
        <end position="19"/>
    </location>
</feature>
<gene>
    <name evidence="3" type="ORF">CAOG_001029</name>
</gene>
<keyword evidence="1" id="KW-0812">Transmembrane</keyword>
<evidence type="ECO:0000256" key="2">
    <source>
        <dbReference type="SAM" id="SignalP"/>
    </source>
</evidence>
<dbReference type="PANTHER" id="PTHR13568:SF9">
    <property type="entry name" value="TRANSMEMBRANE PROTEIN 203"/>
    <property type="match status" value="1"/>
</dbReference>
<evidence type="ECO:0000313" key="4">
    <source>
        <dbReference type="Proteomes" id="UP000008743"/>
    </source>
</evidence>
<accession>A0A0D2U337</accession>
<dbReference type="AlphaFoldDB" id="A0A0D2U337"/>
<feature type="transmembrane region" description="Helical" evidence="1">
    <location>
        <begin position="92"/>
        <end position="116"/>
    </location>
</feature>
<dbReference type="RefSeq" id="XP_004365900.1">
    <property type="nucleotide sequence ID" value="XM_004365843.1"/>
</dbReference>
<keyword evidence="2" id="KW-0732">Signal</keyword>
<reference evidence="4" key="1">
    <citation type="submission" date="2011-02" db="EMBL/GenBank/DDBJ databases">
        <title>The Genome Sequence of Capsaspora owczarzaki ATCC 30864.</title>
        <authorList>
            <person name="Russ C."/>
            <person name="Cuomo C."/>
            <person name="Burger G."/>
            <person name="Gray M.W."/>
            <person name="Holland P.W.H."/>
            <person name="King N."/>
            <person name="Lang F.B.F."/>
            <person name="Roger A.J."/>
            <person name="Ruiz-Trillo I."/>
            <person name="Young S.K."/>
            <person name="Zeng Q."/>
            <person name="Gargeya S."/>
            <person name="Alvarado L."/>
            <person name="Berlin A."/>
            <person name="Chapman S.B."/>
            <person name="Chen Z."/>
            <person name="Freedman E."/>
            <person name="Gellesch M."/>
            <person name="Goldberg J."/>
            <person name="Griggs A."/>
            <person name="Gujja S."/>
            <person name="Heilman E."/>
            <person name="Heiman D."/>
            <person name="Howarth C."/>
            <person name="Mehta T."/>
            <person name="Neiman D."/>
            <person name="Pearson M."/>
            <person name="Roberts A."/>
            <person name="Saif S."/>
            <person name="Shea T."/>
            <person name="Shenoy N."/>
            <person name="Sisk P."/>
            <person name="Stolte C."/>
            <person name="Sykes S."/>
            <person name="White J."/>
            <person name="Yandava C."/>
            <person name="Haas B."/>
            <person name="Nusbaum C."/>
            <person name="Birren B."/>
        </authorList>
    </citation>
    <scope>NUCLEOTIDE SEQUENCE</scope>
    <source>
        <strain evidence="4">ATCC 30864</strain>
    </source>
</reference>
<dbReference type="InterPro" id="IPR019396">
    <property type="entry name" value="TM_Fragile-X-F-assoc"/>
</dbReference>
<dbReference type="EMBL" id="KE346360">
    <property type="protein sequence ID" value="KJE89586.1"/>
    <property type="molecule type" value="Genomic_DNA"/>
</dbReference>
<keyword evidence="1" id="KW-1133">Transmembrane helix</keyword>
<feature type="transmembrane region" description="Helical" evidence="1">
    <location>
        <begin position="65"/>
        <end position="86"/>
    </location>
</feature>
<organism evidence="3 4">
    <name type="scientific">Capsaspora owczarzaki (strain ATCC 30864)</name>
    <dbReference type="NCBI Taxonomy" id="595528"/>
    <lineage>
        <taxon>Eukaryota</taxon>
        <taxon>Filasterea</taxon>
        <taxon>Capsaspora</taxon>
    </lineage>
</organism>
<protein>
    <recommendedName>
        <fullName evidence="5">Transmembrane protein</fullName>
    </recommendedName>
</protein>
<feature type="chain" id="PRO_5002252281" description="Transmembrane protein" evidence="2">
    <location>
        <begin position="20"/>
        <end position="122"/>
    </location>
</feature>
<keyword evidence="4" id="KW-1185">Reference proteome</keyword>
<feature type="transmembrane region" description="Helical" evidence="1">
    <location>
        <begin position="29"/>
        <end position="49"/>
    </location>
</feature>
<keyword evidence="1" id="KW-0472">Membrane</keyword>
<evidence type="ECO:0008006" key="5">
    <source>
        <dbReference type="Google" id="ProtNLM"/>
    </source>
</evidence>
<dbReference type="Pfam" id="PF10269">
    <property type="entry name" value="Tmemb_185A"/>
    <property type="match status" value="1"/>
</dbReference>
<dbReference type="Proteomes" id="UP000008743">
    <property type="component" value="Unassembled WGS sequence"/>
</dbReference>
<dbReference type="InParanoid" id="A0A0D2U337"/>
<evidence type="ECO:0000313" key="3">
    <source>
        <dbReference type="EMBL" id="KJE89586.1"/>
    </source>
</evidence>
<dbReference type="PANTHER" id="PTHR13568">
    <property type="entry name" value="FAM11A, B PROTEIN"/>
    <property type="match status" value="1"/>
</dbReference>